<dbReference type="PANTHER" id="PTHR33112:SF10">
    <property type="entry name" value="TOL"/>
    <property type="match status" value="1"/>
</dbReference>
<gene>
    <name evidence="2" type="ORF">K432DRAFT_361222</name>
</gene>
<evidence type="ECO:0000313" key="3">
    <source>
        <dbReference type="Proteomes" id="UP000250266"/>
    </source>
</evidence>
<protein>
    <submittedName>
        <fullName evidence="2">HET-domain-containing protein</fullName>
    </submittedName>
</protein>
<reference evidence="2 3" key="1">
    <citation type="journal article" date="2016" name="Nat. Commun.">
        <title>Ectomycorrhizal ecology is imprinted in the genome of the dominant symbiotic fungus Cenococcum geophilum.</title>
        <authorList>
            <consortium name="DOE Joint Genome Institute"/>
            <person name="Peter M."/>
            <person name="Kohler A."/>
            <person name="Ohm R.A."/>
            <person name="Kuo A."/>
            <person name="Krutzmann J."/>
            <person name="Morin E."/>
            <person name="Arend M."/>
            <person name="Barry K.W."/>
            <person name="Binder M."/>
            <person name="Choi C."/>
            <person name="Clum A."/>
            <person name="Copeland A."/>
            <person name="Grisel N."/>
            <person name="Haridas S."/>
            <person name="Kipfer T."/>
            <person name="LaButti K."/>
            <person name="Lindquist E."/>
            <person name="Lipzen A."/>
            <person name="Maire R."/>
            <person name="Meier B."/>
            <person name="Mihaltcheva S."/>
            <person name="Molinier V."/>
            <person name="Murat C."/>
            <person name="Poggeler S."/>
            <person name="Quandt C.A."/>
            <person name="Sperisen C."/>
            <person name="Tritt A."/>
            <person name="Tisserant E."/>
            <person name="Crous P.W."/>
            <person name="Henrissat B."/>
            <person name="Nehls U."/>
            <person name="Egli S."/>
            <person name="Spatafora J.W."/>
            <person name="Grigoriev I.V."/>
            <person name="Martin F.M."/>
        </authorList>
    </citation>
    <scope>NUCLEOTIDE SEQUENCE [LARGE SCALE GENOMIC DNA]</scope>
    <source>
        <strain evidence="2 3">CBS 459.81</strain>
    </source>
</reference>
<feature type="domain" description="Heterokaryon incompatibility" evidence="1">
    <location>
        <begin position="146"/>
        <end position="294"/>
    </location>
</feature>
<dbReference type="PANTHER" id="PTHR33112">
    <property type="entry name" value="DOMAIN PROTEIN, PUTATIVE-RELATED"/>
    <property type="match status" value="1"/>
</dbReference>
<dbReference type="AlphaFoldDB" id="A0A8E2JBI6"/>
<dbReference type="Pfam" id="PF06985">
    <property type="entry name" value="HET"/>
    <property type="match status" value="1"/>
</dbReference>
<sequence length="574" mass="66214">MAANCKINLSEVSVAEKDCQLCALLLRTVKRHYNDEQQNVQIVRERSALKIGAYGPRILRLCSDLEHSVDNGEGVQISFPALPEAEGPERFALFRAWLRWCDESHSCNKNDVETKSALPTRLLYVGDPNPEVLRLYCPKNNDRVEYVALSHCWGKLTYENKHQFCTTDDNIEARLKGFSLSELPKTFLDAVRVTRELGIEYLWIDSLCIIQWNQKDWEHEAKRMEGVFASAYCTIAATSAHDSNAGFLNRNACSQYVYAQGALGQRLYVCTDVGDFENDVEKGGLNTRAWALQERVLSRRTFHFGANQAYFECGNGVYCEDLTIMESPIAGPYFLLDPNFPHRLLALSDKRTAKFIHFLCSDYSKRSLTEETDRCVAISGLEDRIARAIECRSSYGIFEQYIHRNLLWYRDDDNKTKRIEYKTQIVPSWSWMAYNGGINFIGIPFEGMEWIENLRFDEKDNYALVTDIGAFRSCNLKRRDVLTRRDAIYVDIMDMNQKKRGMIAYDTGPSEDLHLDQCVVVGRENRKDEQGLWFRNYFMLVVRPTGVDGEYRRVGVGRIESDYVVRQRLNVRVV</sequence>
<dbReference type="OrthoDB" id="4161196at2759"/>
<dbReference type="Proteomes" id="UP000250266">
    <property type="component" value="Unassembled WGS sequence"/>
</dbReference>
<evidence type="ECO:0000259" key="1">
    <source>
        <dbReference type="Pfam" id="PF06985"/>
    </source>
</evidence>
<keyword evidence="3" id="KW-1185">Reference proteome</keyword>
<name>A0A8E2JBI6_9PEZI</name>
<dbReference type="InterPro" id="IPR010730">
    <property type="entry name" value="HET"/>
</dbReference>
<accession>A0A8E2JBI6</accession>
<proteinExistence type="predicted"/>
<evidence type="ECO:0000313" key="2">
    <source>
        <dbReference type="EMBL" id="OCK75949.1"/>
    </source>
</evidence>
<dbReference type="EMBL" id="KV745258">
    <property type="protein sequence ID" value="OCK75949.1"/>
    <property type="molecule type" value="Genomic_DNA"/>
</dbReference>
<organism evidence="2 3">
    <name type="scientific">Lepidopterella palustris CBS 459.81</name>
    <dbReference type="NCBI Taxonomy" id="1314670"/>
    <lineage>
        <taxon>Eukaryota</taxon>
        <taxon>Fungi</taxon>
        <taxon>Dikarya</taxon>
        <taxon>Ascomycota</taxon>
        <taxon>Pezizomycotina</taxon>
        <taxon>Dothideomycetes</taxon>
        <taxon>Pleosporomycetidae</taxon>
        <taxon>Mytilinidiales</taxon>
        <taxon>Argynnaceae</taxon>
        <taxon>Lepidopterella</taxon>
    </lineage>
</organism>